<dbReference type="OrthoDB" id="4633749at2"/>
<dbReference type="InterPro" id="IPR012349">
    <property type="entry name" value="Split_barrel_FMN-bd"/>
</dbReference>
<dbReference type="GO" id="GO:0016491">
    <property type="term" value="F:oxidoreductase activity"/>
    <property type="evidence" value="ECO:0007669"/>
    <property type="project" value="InterPro"/>
</dbReference>
<reference evidence="1 2" key="1">
    <citation type="submission" date="2019-06" db="EMBL/GenBank/DDBJ databases">
        <title>Sequencing the genomes of 1000 actinobacteria strains.</title>
        <authorList>
            <person name="Klenk H.-P."/>
        </authorList>
    </citation>
    <scope>NUCLEOTIDE SEQUENCE [LARGE SCALE GENOMIC DNA]</scope>
    <source>
        <strain evidence="1 2">DSM 103495</strain>
    </source>
</reference>
<sequence>MSGLKRYERVLIRLWNPLMAATINWFGPPTYALVETVGRRTGQPRRVPVANGLDGDVFWLIAGLGHEAQYVRNIRANPRVRVRARPAKLRDGVRLRWRTGTATFLDDDDAAARHRRLGRGRPFYRLDGILLRRLARGGPMLTIRIDLD</sequence>
<comment type="caution">
    <text evidence="1">The sequence shown here is derived from an EMBL/GenBank/DDBJ whole genome shotgun (WGS) entry which is preliminary data.</text>
</comment>
<dbReference type="NCBIfam" id="TIGR00026">
    <property type="entry name" value="hi_GC_TIGR00026"/>
    <property type="match status" value="1"/>
</dbReference>
<keyword evidence="2" id="KW-1185">Reference proteome</keyword>
<accession>A0A543FEN3</accession>
<gene>
    <name evidence="1" type="ORF">FB390_3998</name>
</gene>
<evidence type="ECO:0000313" key="2">
    <source>
        <dbReference type="Proteomes" id="UP000316331"/>
    </source>
</evidence>
<protein>
    <submittedName>
        <fullName evidence="1">Deazaflavin-dependent oxidoreductase (Nitroreductase family)</fullName>
    </submittedName>
</protein>
<dbReference type="SUPFAM" id="SSF50475">
    <property type="entry name" value="FMN-binding split barrel"/>
    <property type="match status" value="1"/>
</dbReference>
<dbReference type="Pfam" id="PF04075">
    <property type="entry name" value="F420H2_quin_red"/>
    <property type="match status" value="1"/>
</dbReference>
<organism evidence="1 2">
    <name type="scientific">Nocardia bhagyanarayanae</name>
    <dbReference type="NCBI Taxonomy" id="1215925"/>
    <lineage>
        <taxon>Bacteria</taxon>
        <taxon>Bacillati</taxon>
        <taxon>Actinomycetota</taxon>
        <taxon>Actinomycetes</taxon>
        <taxon>Mycobacteriales</taxon>
        <taxon>Nocardiaceae</taxon>
        <taxon>Nocardia</taxon>
    </lineage>
</organism>
<dbReference type="EMBL" id="VFPG01000001">
    <property type="protein sequence ID" value="TQM32319.1"/>
    <property type="molecule type" value="Genomic_DNA"/>
</dbReference>
<dbReference type="InterPro" id="IPR004378">
    <property type="entry name" value="F420H2_quin_Rdtase"/>
</dbReference>
<dbReference type="RefSeq" id="WP_141810243.1">
    <property type="nucleotide sequence ID" value="NZ_VFPG01000001.1"/>
</dbReference>
<dbReference type="AlphaFoldDB" id="A0A543FEN3"/>
<dbReference type="Proteomes" id="UP000316331">
    <property type="component" value="Unassembled WGS sequence"/>
</dbReference>
<evidence type="ECO:0000313" key="1">
    <source>
        <dbReference type="EMBL" id="TQM32319.1"/>
    </source>
</evidence>
<proteinExistence type="predicted"/>
<dbReference type="Gene3D" id="2.30.110.10">
    <property type="entry name" value="Electron Transport, Fmn-binding Protein, Chain A"/>
    <property type="match status" value="1"/>
</dbReference>
<name>A0A543FEN3_9NOCA</name>